<organism evidence="1 2">
    <name type="scientific">Aphidius gifuensis</name>
    <name type="common">Parasitoid wasp</name>
    <dbReference type="NCBI Taxonomy" id="684658"/>
    <lineage>
        <taxon>Eukaryota</taxon>
        <taxon>Metazoa</taxon>
        <taxon>Ecdysozoa</taxon>
        <taxon>Arthropoda</taxon>
        <taxon>Hexapoda</taxon>
        <taxon>Insecta</taxon>
        <taxon>Pterygota</taxon>
        <taxon>Neoptera</taxon>
        <taxon>Endopterygota</taxon>
        <taxon>Hymenoptera</taxon>
        <taxon>Apocrita</taxon>
        <taxon>Ichneumonoidea</taxon>
        <taxon>Braconidae</taxon>
        <taxon>Aphidiinae</taxon>
        <taxon>Aphidius</taxon>
    </lineage>
</organism>
<gene>
    <name evidence="1" type="ORF">HCN44_000331</name>
</gene>
<reference evidence="1 2" key="1">
    <citation type="submission" date="2020-08" db="EMBL/GenBank/DDBJ databases">
        <title>Aphidius gifuensis genome sequencing and assembly.</title>
        <authorList>
            <person name="Du Z."/>
        </authorList>
    </citation>
    <scope>NUCLEOTIDE SEQUENCE [LARGE SCALE GENOMIC DNA]</scope>
    <source>
        <strain evidence="1">YNYX2018</strain>
        <tissue evidence="1">Adults</tissue>
    </source>
</reference>
<accession>A0A834XTI4</accession>
<name>A0A834XTI4_APHGI</name>
<dbReference type="Proteomes" id="UP000639338">
    <property type="component" value="Unassembled WGS sequence"/>
</dbReference>
<proteinExistence type="predicted"/>
<evidence type="ECO:0000313" key="1">
    <source>
        <dbReference type="EMBL" id="KAF7990526.1"/>
    </source>
</evidence>
<dbReference type="Gene3D" id="2.40.50.140">
    <property type="entry name" value="Nucleic acid-binding proteins"/>
    <property type="match status" value="1"/>
</dbReference>
<dbReference type="InterPro" id="IPR012340">
    <property type="entry name" value="NA-bd_OB-fold"/>
</dbReference>
<evidence type="ECO:0000313" key="2">
    <source>
        <dbReference type="Proteomes" id="UP000639338"/>
    </source>
</evidence>
<dbReference type="EMBL" id="JACMRX010000004">
    <property type="protein sequence ID" value="KAF7990526.1"/>
    <property type="molecule type" value="Genomic_DNA"/>
</dbReference>
<sequence length="350" mass="38439">MTDICGYVDSIDGLKPVRTVQGHVFKFTLNNNEHVRMKILIWGTAMAKLWESQIQMWSVVELRGGTVKTGNPRYREADAHELEYHVQPSSDIQILGTFRPDIQPRKIQYRAVDMADIMSEQGPVELDCYIRTQPRTVQLNRASCGQLQVTDGYYRLAVNIASYTPNENLVVGAPVTIFSEVPRDSSLFAVADMNGIVIRQRDAMMSLEAVRAGFHPVIAVRRRRIDENPAELAQPIVPAVQAPVLAPVVQAPVVPVIIQQGARPVLANNEPVVPVMVQAVNEPVVPVNEANVLANNEPVVPVNEANVLANNEPVVPVNEANVLANDEPVVPVMLQAVNEPVMPAIVQQAA</sequence>
<dbReference type="OrthoDB" id="7648950at2759"/>
<protein>
    <submittedName>
        <fullName evidence="1">Uncharacterized protein</fullName>
    </submittedName>
</protein>
<comment type="caution">
    <text evidence="1">The sequence shown here is derived from an EMBL/GenBank/DDBJ whole genome shotgun (WGS) entry which is preliminary data.</text>
</comment>
<dbReference type="AlphaFoldDB" id="A0A834XTI4"/>
<keyword evidence="2" id="KW-1185">Reference proteome</keyword>